<dbReference type="EMBL" id="MT118301">
    <property type="protein sequence ID" value="QIQ65821.1"/>
    <property type="molecule type" value="Genomic_DNA"/>
</dbReference>
<dbReference type="Proteomes" id="UP000501829">
    <property type="component" value="Segment"/>
</dbReference>
<sequence>MADPQFKEWLQEQWRILRQHGLIAEGESR</sequence>
<evidence type="ECO:0000313" key="2">
    <source>
        <dbReference type="Proteomes" id="UP000501829"/>
    </source>
</evidence>
<reference evidence="1 2" key="1">
    <citation type="submission" date="2020-02" db="EMBL/GenBank/DDBJ databases">
        <title>Pseudomonas aeruginosa Phage Cocktails: Rational Design and Efficacy against Mouse Wound and Septic Infections.</title>
        <authorList>
            <person name="Jacobs A.C."/>
            <person name="Freyberger H.R."/>
            <person name="Farlow J."/>
            <person name="Watters C.M."/>
            <person name="He Y."/>
            <person name="Ward A.M."/>
            <person name="Engeman E.T."/>
            <person name="Alamneh Y.A."/>
            <person name="Sergueev K.V."/>
            <person name="Simons M.P."/>
            <person name="Tyner S.D."/>
            <person name="Nikolich M.P."/>
            <person name="Filippov A."/>
        </authorList>
    </citation>
    <scope>NUCLEOTIDE SEQUENCE [LARGE SCALE GENOMIC DNA]</scope>
</reference>
<proteinExistence type="predicted"/>
<organism evidence="1 2">
    <name type="scientific">Pseudomonas phage Epa33</name>
    <dbReference type="NCBI Taxonomy" id="2719194"/>
    <lineage>
        <taxon>Viruses</taxon>
        <taxon>Duplodnaviria</taxon>
        <taxon>Heunggongvirae</taxon>
        <taxon>Uroviricota</taxon>
        <taxon>Caudoviricetes</taxon>
        <taxon>Hollowayvirus</taxon>
        <taxon>Hollowayvirus Epa33</taxon>
    </lineage>
</organism>
<protein>
    <submittedName>
        <fullName evidence="1">Uncharacterized protein</fullName>
    </submittedName>
</protein>
<accession>A0A6G9LLF1</accession>
<keyword evidence="2" id="KW-1185">Reference proteome</keyword>
<gene>
    <name evidence="1" type="ORF">33_00039</name>
</gene>
<evidence type="ECO:0000313" key="1">
    <source>
        <dbReference type="EMBL" id="QIQ65821.1"/>
    </source>
</evidence>
<name>A0A6G9LLF1_9CAUD</name>